<protein>
    <submittedName>
        <fullName evidence="1">Lanthionine synthetase LanC family protein</fullName>
    </submittedName>
</protein>
<accession>A0ABV9KY91</accession>
<name>A0ABV9KY91_9BACT</name>
<evidence type="ECO:0000313" key="2">
    <source>
        <dbReference type="Proteomes" id="UP001596023"/>
    </source>
</evidence>
<keyword evidence="2" id="KW-1185">Reference proteome</keyword>
<dbReference type="Proteomes" id="UP001596023">
    <property type="component" value="Unassembled WGS sequence"/>
</dbReference>
<reference evidence="2" key="1">
    <citation type="journal article" date="2019" name="Int. J. Syst. Evol. Microbiol.">
        <title>The Global Catalogue of Microorganisms (GCM) 10K type strain sequencing project: providing services to taxonomists for standard genome sequencing and annotation.</title>
        <authorList>
            <consortium name="The Broad Institute Genomics Platform"/>
            <consortium name="The Broad Institute Genome Sequencing Center for Infectious Disease"/>
            <person name="Wu L."/>
            <person name="Ma J."/>
        </authorList>
    </citation>
    <scope>NUCLEOTIDE SEQUENCE [LARGE SCALE GENOMIC DNA]</scope>
    <source>
        <strain evidence="2">CCUG 66188</strain>
    </source>
</reference>
<comment type="caution">
    <text evidence="1">The sequence shown here is derived from an EMBL/GenBank/DDBJ whole genome shotgun (WGS) entry which is preliminary data.</text>
</comment>
<gene>
    <name evidence="1" type="ORF">ACFO6W_15650</name>
</gene>
<dbReference type="InterPro" id="IPR007822">
    <property type="entry name" value="LANC-like"/>
</dbReference>
<dbReference type="EMBL" id="JBHSGN010000090">
    <property type="protein sequence ID" value="MFC4675135.1"/>
    <property type="molecule type" value="Genomic_DNA"/>
</dbReference>
<sequence>MNKHLAEFKSQLTTILDTKDIPIGLFSGKMGLCIYFYHLGKIENNERYTKIAEKLIDETFEQITTVSTIDIESGLSGIAIGINYLIKNGYVEGDENVILKEIDDEIFKQVSFQESDNNISILIQILFYIYIRKQSLQKEQEYLFNELTIQIINTLHTKIEYILKDNTIGFNINTDLPLFLFALSKIYQLNIYSYKIIKIIQEITPFLLSKFGFLNSKKLHLLWGISKINACIKDKHLAEYCILLTKQINIDDLLNEFRNKNMFVKDGISGICLLMLSLDKNEKQNLNLNTFYIKALEKIEKSLIWESLSNTEYLKRHIGLNGYCGVNMIMHIIRDSI</sequence>
<dbReference type="SUPFAM" id="SSF158745">
    <property type="entry name" value="LanC-like"/>
    <property type="match status" value="1"/>
</dbReference>
<evidence type="ECO:0000313" key="1">
    <source>
        <dbReference type="EMBL" id="MFC4675135.1"/>
    </source>
</evidence>
<organism evidence="1 2">
    <name type="scientific">Dysgonomonas termitidis</name>
    <dbReference type="NCBI Taxonomy" id="1516126"/>
    <lineage>
        <taxon>Bacteria</taxon>
        <taxon>Pseudomonadati</taxon>
        <taxon>Bacteroidota</taxon>
        <taxon>Bacteroidia</taxon>
        <taxon>Bacteroidales</taxon>
        <taxon>Dysgonomonadaceae</taxon>
        <taxon>Dysgonomonas</taxon>
    </lineage>
</organism>
<proteinExistence type="predicted"/>
<dbReference type="Gene3D" id="1.50.10.20">
    <property type="match status" value="1"/>
</dbReference>
<dbReference type="RefSeq" id="WP_379998072.1">
    <property type="nucleotide sequence ID" value="NZ_JBHSGN010000090.1"/>
</dbReference>
<dbReference type="Pfam" id="PF05147">
    <property type="entry name" value="LANC_like"/>
    <property type="match status" value="1"/>
</dbReference>